<keyword evidence="1" id="KW-0812">Transmembrane</keyword>
<gene>
    <name evidence="2" type="ORF">DXT89_18270</name>
</gene>
<proteinExistence type="predicted"/>
<dbReference type="GeneID" id="60684450"/>
<dbReference type="Pfam" id="PF13787">
    <property type="entry name" value="HXXEE"/>
    <property type="match status" value="1"/>
</dbReference>
<evidence type="ECO:0000256" key="1">
    <source>
        <dbReference type="SAM" id="Phobius"/>
    </source>
</evidence>
<keyword evidence="1" id="KW-1133">Transmembrane helix</keyword>
<reference evidence="2 3" key="1">
    <citation type="submission" date="2018-08" db="EMBL/GenBank/DDBJ databases">
        <title>Genome sequencing of Agrobacterium vitis strain ICMP 10754.</title>
        <authorList>
            <person name="Visnovsky S.B."/>
            <person name="Pitman A.R."/>
        </authorList>
    </citation>
    <scope>NUCLEOTIDE SEQUENCE [LARGE SCALE GENOMIC DNA]</scope>
    <source>
        <strain evidence="2 3">ICMP 10754</strain>
    </source>
</reference>
<feature type="transmembrane region" description="Helical" evidence="1">
    <location>
        <begin position="104"/>
        <end position="123"/>
    </location>
</feature>
<feature type="transmembrane region" description="Helical" evidence="1">
    <location>
        <begin position="74"/>
        <end position="92"/>
    </location>
</feature>
<protein>
    <submittedName>
        <fullName evidence="2">HXXEE domain-containing protein</fullName>
    </submittedName>
</protein>
<comment type="caution">
    <text evidence="2">The sequence shown here is derived from an EMBL/GenBank/DDBJ whole genome shotgun (WGS) entry which is preliminary data.</text>
</comment>
<dbReference type="InterPro" id="IPR025671">
    <property type="entry name" value="HXXEE"/>
</dbReference>
<keyword evidence="1" id="KW-0472">Membrane</keyword>
<dbReference type="Proteomes" id="UP000436911">
    <property type="component" value="Unassembled WGS sequence"/>
</dbReference>
<feature type="transmembrane region" description="Helical" evidence="1">
    <location>
        <begin position="135"/>
        <end position="168"/>
    </location>
</feature>
<organism evidence="2 3">
    <name type="scientific">Agrobacterium vitis</name>
    <name type="common">Rhizobium vitis</name>
    <dbReference type="NCBI Taxonomy" id="373"/>
    <lineage>
        <taxon>Bacteria</taxon>
        <taxon>Pseudomonadati</taxon>
        <taxon>Pseudomonadota</taxon>
        <taxon>Alphaproteobacteria</taxon>
        <taxon>Hyphomicrobiales</taxon>
        <taxon>Rhizobiaceae</taxon>
        <taxon>Rhizobium/Agrobacterium group</taxon>
        <taxon>Agrobacterium</taxon>
    </lineage>
</organism>
<dbReference type="OrthoDB" id="285799at2"/>
<dbReference type="EMBL" id="QUSG01000012">
    <property type="protein sequence ID" value="KAA3525277.1"/>
    <property type="molecule type" value="Genomic_DNA"/>
</dbReference>
<accession>A0A368NJ30</accession>
<dbReference type="RefSeq" id="WP_060719876.1">
    <property type="nucleotide sequence ID" value="NZ_CP055265.1"/>
</dbReference>
<dbReference type="AlphaFoldDB" id="A0A368NJ30"/>
<name>A0A368NJ30_AGRVI</name>
<evidence type="ECO:0000313" key="2">
    <source>
        <dbReference type="EMBL" id="KAA3525277.1"/>
    </source>
</evidence>
<feature type="transmembrane region" description="Helical" evidence="1">
    <location>
        <begin position="43"/>
        <end position="68"/>
    </location>
</feature>
<sequence length="177" mass="19184">MEAAVPAPFVYIMVVAFVLHNAEEAFRIETWAKRCLQPSMARWYGTAAFVVAVSLLSIAFAAIAIWAVTTSDDLAYRLLALAWAAIYSNALLHSASCVLSSNPMPGGWTAVLIILPLGCWSFYQAIDQALLSPYMALILFGTGALLQVPIALLAIVIGNVIIAIYKLWSKDGVHGRR</sequence>
<evidence type="ECO:0000313" key="3">
    <source>
        <dbReference type="Proteomes" id="UP000436911"/>
    </source>
</evidence>
<feature type="transmembrane region" description="Helical" evidence="1">
    <location>
        <begin position="6"/>
        <end position="22"/>
    </location>
</feature>